<feature type="domain" description="ABC-type transport auxiliary lipoprotein component" evidence="1">
    <location>
        <begin position="60"/>
        <end position="218"/>
    </location>
</feature>
<comment type="caution">
    <text evidence="2">The sequence shown here is derived from an EMBL/GenBank/DDBJ whole genome shotgun (WGS) entry which is preliminary data.</text>
</comment>
<dbReference type="Pfam" id="PF03886">
    <property type="entry name" value="ABC_trans_aux"/>
    <property type="match status" value="1"/>
</dbReference>
<dbReference type="Proteomes" id="UP000789752">
    <property type="component" value="Unassembled WGS sequence"/>
</dbReference>
<protein>
    <recommendedName>
        <fullName evidence="1">ABC-type transport auxiliary lipoprotein component domain-containing protein</fullName>
    </recommendedName>
</protein>
<evidence type="ECO:0000259" key="1">
    <source>
        <dbReference type="Pfam" id="PF03886"/>
    </source>
</evidence>
<sequence length="265" mass="27364">MMFARLFHPARAASRAAVRAGFRAVAGAVDRTGLPSVTTVAVAAGVLALAGCASPVSRFYTLNATDTTASTRPAGNSSMLIEVPPVDVPPQVAKTQLVVQTGPTQVQVLEQERWASLPGDEIRRALSSDLTARLGAIDVYGTPYPDGAPVYRVSVNVQRFESWPGSHALIDAVWSVRVVRTQAVLTCRSVVSEPVATGYDALAEGHRRAVQEISTEIAAGVQALAAAPQTRAATPAKGASSSMATGAGAIKVPCPAPMSPVTPAA</sequence>
<dbReference type="SUPFAM" id="SSF159594">
    <property type="entry name" value="XCC0632-like"/>
    <property type="match status" value="1"/>
</dbReference>
<proteinExistence type="predicted"/>
<gene>
    <name evidence="2" type="ORF">R54767_00755</name>
</gene>
<dbReference type="RefSeq" id="WP_228975088.1">
    <property type="nucleotide sequence ID" value="NZ_CAJQYY010000003.1"/>
</dbReference>
<reference evidence="2 3" key="1">
    <citation type="submission" date="2021-04" db="EMBL/GenBank/DDBJ databases">
        <authorList>
            <person name="Vanwijnsberghe S."/>
        </authorList>
    </citation>
    <scope>NUCLEOTIDE SEQUENCE [LARGE SCALE GENOMIC DNA]</scope>
    <source>
        <strain evidence="2 3">LMG 32171</strain>
    </source>
</reference>
<evidence type="ECO:0000313" key="2">
    <source>
        <dbReference type="EMBL" id="CAG4889500.1"/>
    </source>
</evidence>
<name>A0ABN7QJM3_9BURK</name>
<dbReference type="Gene3D" id="3.40.50.10610">
    <property type="entry name" value="ABC-type transport auxiliary lipoprotein component"/>
    <property type="match status" value="1"/>
</dbReference>
<accession>A0ABN7QJM3</accession>
<dbReference type="EMBL" id="CAJQYY010000003">
    <property type="protein sequence ID" value="CAG4889500.1"/>
    <property type="molecule type" value="Genomic_DNA"/>
</dbReference>
<evidence type="ECO:0000313" key="3">
    <source>
        <dbReference type="Proteomes" id="UP000789752"/>
    </source>
</evidence>
<organism evidence="2 3">
    <name type="scientific">Paraburkholderia gardini</name>
    <dbReference type="NCBI Taxonomy" id="2823469"/>
    <lineage>
        <taxon>Bacteria</taxon>
        <taxon>Pseudomonadati</taxon>
        <taxon>Pseudomonadota</taxon>
        <taxon>Betaproteobacteria</taxon>
        <taxon>Burkholderiales</taxon>
        <taxon>Burkholderiaceae</taxon>
        <taxon>Paraburkholderia</taxon>
    </lineage>
</organism>
<keyword evidence="3" id="KW-1185">Reference proteome</keyword>
<dbReference type="InterPro" id="IPR005586">
    <property type="entry name" value="ABC_trans_aux"/>
</dbReference>